<dbReference type="EMBL" id="QFPO01000003">
    <property type="protein sequence ID" value="PZQ18683.1"/>
    <property type="molecule type" value="Genomic_DNA"/>
</dbReference>
<keyword evidence="1" id="KW-0812">Transmembrane</keyword>
<feature type="transmembrane region" description="Helical" evidence="1">
    <location>
        <begin position="67"/>
        <end position="85"/>
    </location>
</feature>
<feature type="transmembrane region" description="Helical" evidence="1">
    <location>
        <begin position="106"/>
        <end position="123"/>
    </location>
</feature>
<comment type="caution">
    <text evidence="2">The sequence shown here is derived from an EMBL/GenBank/DDBJ whole genome shotgun (WGS) entry which is preliminary data.</text>
</comment>
<dbReference type="Proteomes" id="UP000249046">
    <property type="component" value="Unassembled WGS sequence"/>
</dbReference>
<evidence type="ECO:0008006" key="4">
    <source>
        <dbReference type="Google" id="ProtNLM"/>
    </source>
</evidence>
<evidence type="ECO:0000313" key="2">
    <source>
        <dbReference type="EMBL" id="PZQ18683.1"/>
    </source>
</evidence>
<feature type="transmembrane region" description="Helical" evidence="1">
    <location>
        <begin position="31"/>
        <end position="55"/>
    </location>
</feature>
<keyword evidence="1" id="KW-1133">Transmembrane helix</keyword>
<organism evidence="2 3">
    <name type="scientific">Rhodanobacter denitrificans</name>
    <dbReference type="NCBI Taxonomy" id="666685"/>
    <lineage>
        <taxon>Bacteria</taxon>
        <taxon>Pseudomonadati</taxon>
        <taxon>Pseudomonadota</taxon>
        <taxon>Gammaproteobacteria</taxon>
        <taxon>Lysobacterales</taxon>
        <taxon>Rhodanobacteraceae</taxon>
        <taxon>Rhodanobacter</taxon>
    </lineage>
</organism>
<protein>
    <recommendedName>
        <fullName evidence="4">Glycosyltransferase RgtA/B/C/D-like domain-containing protein</fullName>
    </recommendedName>
</protein>
<accession>A0A2W5MLX8</accession>
<proteinExistence type="predicted"/>
<name>A0A2W5MLX8_9GAMM</name>
<reference evidence="2 3" key="1">
    <citation type="submission" date="2017-08" db="EMBL/GenBank/DDBJ databases">
        <title>Infants hospitalized years apart are colonized by the same room-sourced microbial strains.</title>
        <authorList>
            <person name="Brooks B."/>
            <person name="Olm M.R."/>
            <person name="Firek B.A."/>
            <person name="Baker R."/>
            <person name="Thomas B.C."/>
            <person name="Morowitz M.J."/>
            <person name="Banfield J.F."/>
        </authorList>
    </citation>
    <scope>NUCLEOTIDE SEQUENCE [LARGE SCALE GENOMIC DNA]</scope>
    <source>
        <strain evidence="2">S2_005_003_R2_42</strain>
    </source>
</reference>
<gene>
    <name evidence="2" type="ORF">DI564_05175</name>
</gene>
<evidence type="ECO:0000313" key="3">
    <source>
        <dbReference type="Proteomes" id="UP000249046"/>
    </source>
</evidence>
<feature type="transmembrane region" description="Helical" evidence="1">
    <location>
        <begin position="450"/>
        <end position="468"/>
    </location>
</feature>
<sequence length="482" mass="52247">MSLAYLGAWLLPVWAGAALVAAWLRPARTGAALAVLLGYGHLLGLVLIAALAPWVVGDAVDRTFERVAPWLAGIAIVASALAFVLRRRWPADRGLAPVAAVPLPRWLWALVALMVLAMVWRVWGLAGEAVLRPTFPWDAWAAWQVKSKAWFLADRALPFVAPADWLLATDPQVRTLPSWRYPDFLTWLQLWYASAAGGWIEPAVNLAWSGALSALALAAYGQWRALGVPLWLAVALVWALVSLPLVDAHVALAGYADLWLMAMFGLAVFAGLHWARTRDRALGLLALAAALCLPLIKLEGTVWAGVLIVVSAWCCMPVRTRWGLAVLAVALVVLLAVGGWSVPLPGLGELRLGWGRIELGAVGTLDLYWRPVGEAVVAALFHLPNWHLLWYLLPVLIAWRWRRIAADPAAAWAARVLGVCLSLLFVLFFFTDASSWAVDYTSANRLFMQIVPAVFALAAALACGPAAAQPQPSAASRVFQPR</sequence>
<feature type="transmembrane region" description="Helical" evidence="1">
    <location>
        <begin position="225"/>
        <end position="246"/>
    </location>
</feature>
<dbReference type="AlphaFoldDB" id="A0A2W5MLX8"/>
<keyword evidence="1" id="KW-0472">Membrane</keyword>
<feature type="transmembrane region" description="Helical" evidence="1">
    <location>
        <begin position="252"/>
        <end position="274"/>
    </location>
</feature>
<feature type="transmembrane region" description="Helical" evidence="1">
    <location>
        <begin position="409"/>
        <end position="430"/>
    </location>
</feature>
<evidence type="ECO:0000256" key="1">
    <source>
        <dbReference type="SAM" id="Phobius"/>
    </source>
</evidence>
<feature type="transmembrane region" description="Helical" evidence="1">
    <location>
        <begin position="375"/>
        <end position="397"/>
    </location>
</feature>
<feature type="transmembrane region" description="Helical" evidence="1">
    <location>
        <begin position="325"/>
        <end position="342"/>
    </location>
</feature>
<feature type="transmembrane region" description="Helical" evidence="1">
    <location>
        <begin position="6"/>
        <end position="24"/>
    </location>
</feature>